<keyword evidence="3" id="KW-1133">Transmembrane helix</keyword>
<dbReference type="CDD" id="cd23509">
    <property type="entry name" value="Gnk2-like"/>
    <property type="match status" value="1"/>
</dbReference>
<keyword evidence="3" id="KW-0812">Transmembrane</keyword>
<gene>
    <name evidence="6" type="primary">LOC121220818</name>
</gene>
<evidence type="ECO:0000313" key="6">
    <source>
        <dbReference type="RefSeq" id="XP_040956319.1"/>
    </source>
</evidence>
<protein>
    <submittedName>
        <fullName evidence="6">Cysteine-rich receptor-like protein kinase 28</fullName>
    </submittedName>
</protein>
<proteinExistence type="predicted"/>
<keyword evidence="3" id="KW-0472">Membrane</keyword>
<dbReference type="Gene3D" id="3.30.430.20">
    <property type="entry name" value="Gnk2 domain, C-X8-C-X2-C motif"/>
    <property type="match status" value="1"/>
</dbReference>
<dbReference type="GeneID" id="121220818"/>
<dbReference type="PANTHER" id="PTHR32099:SF51">
    <property type="entry name" value="CYSTEINE-RICH RECEPTOR-LIKE PROTEIN KINASE 25 ISOFORM X1"/>
    <property type="match status" value="1"/>
</dbReference>
<feature type="transmembrane region" description="Helical" evidence="3">
    <location>
        <begin position="129"/>
        <end position="150"/>
    </location>
</feature>
<dbReference type="PANTHER" id="PTHR32099">
    <property type="entry name" value="CYSTEINE-RICH REPEAT SECRETORY PROTEIN"/>
    <property type="match status" value="1"/>
</dbReference>
<evidence type="ECO:0000256" key="1">
    <source>
        <dbReference type="ARBA" id="ARBA00022729"/>
    </source>
</evidence>
<reference evidence="5" key="1">
    <citation type="journal article" date="2020" name="Nat. Genet.">
        <title>Genomic diversifications of five Gossypium allopolyploid species and their impact on cotton improvement.</title>
        <authorList>
            <person name="Chen Z.J."/>
            <person name="Sreedasyam A."/>
            <person name="Ando A."/>
            <person name="Song Q."/>
            <person name="De Santiago L.M."/>
            <person name="Hulse-Kemp A.M."/>
            <person name="Ding M."/>
            <person name="Ye W."/>
            <person name="Kirkbride R.C."/>
            <person name="Jenkins J."/>
            <person name="Plott C."/>
            <person name="Lovell J."/>
            <person name="Lin Y.M."/>
            <person name="Vaughn R."/>
            <person name="Liu B."/>
            <person name="Simpson S."/>
            <person name="Scheffler B.E."/>
            <person name="Wen L."/>
            <person name="Saski C.A."/>
            <person name="Grover C.E."/>
            <person name="Hu G."/>
            <person name="Conover J.L."/>
            <person name="Carlson J.W."/>
            <person name="Shu S."/>
            <person name="Boston L.B."/>
            <person name="Williams M."/>
            <person name="Peterson D.G."/>
            <person name="McGee K."/>
            <person name="Jones D.C."/>
            <person name="Wendel J.F."/>
            <person name="Stelly D.M."/>
            <person name="Grimwood J."/>
            <person name="Schmutz J."/>
        </authorList>
    </citation>
    <scope>NUCLEOTIDE SEQUENCE [LARGE SCALE GENOMIC DNA]</scope>
    <source>
        <strain evidence="5">cv. TM-1</strain>
    </source>
</reference>
<evidence type="ECO:0000256" key="2">
    <source>
        <dbReference type="ARBA" id="ARBA00022737"/>
    </source>
</evidence>
<evidence type="ECO:0000259" key="4">
    <source>
        <dbReference type="PROSITE" id="PS51473"/>
    </source>
</evidence>
<dbReference type="PROSITE" id="PS51473">
    <property type="entry name" value="GNK2"/>
    <property type="match status" value="1"/>
</dbReference>
<keyword evidence="5" id="KW-1185">Reference proteome</keyword>
<dbReference type="InterPro" id="IPR002902">
    <property type="entry name" value="GNK2"/>
</dbReference>
<dbReference type="InterPro" id="IPR038408">
    <property type="entry name" value="GNK2_sf"/>
</dbReference>
<organism evidence="5 6">
    <name type="scientific">Gossypium hirsutum</name>
    <name type="common">Upland cotton</name>
    <name type="synonym">Gossypium mexicanum</name>
    <dbReference type="NCBI Taxonomy" id="3635"/>
    <lineage>
        <taxon>Eukaryota</taxon>
        <taxon>Viridiplantae</taxon>
        <taxon>Streptophyta</taxon>
        <taxon>Embryophyta</taxon>
        <taxon>Tracheophyta</taxon>
        <taxon>Spermatophyta</taxon>
        <taxon>Magnoliopsida</taxon>
        <taxon>eudicotyledons</taxon>
        <taxon>Gunneridae</taxon>
        <taxon>Pentapetalae</taxon>
        <taxon>rosids</taxon>
        <taxon>malvids</taxon>
        <taxon>Malvales</taxon>
        <taxon>Malvaceae</taxon>
        <taxon>Malvoideae</taxon>
        <taxon>Gossypium</taxon>
    </lineage>
</organism>
<evidence type="ECO:0000256" key="3">
    <source>
        <dbReference type="SAM" id="Phobius"/>
    </source>
</evidence>
<evidence type="ECO:0000313" key="5">
    <source>
        <dbReference type="Proteomes" id="UP000818029"/>
    </source>
</evidence>
<reference evidence="6" key="2">
    <citation type="submission" date="2025-08" db="UniProtKB">
        <authorList>
            <consortium name="RefSeq"/>
        </authorList>
    </citation>
    <scope>IDENTIFICATION</scope>
</reference>
<dbReference type="Proteomes" id="UP000818029">
    <property type="component" value="Chromosome D09"/>
</dbReference>
<keyword evidence="2" id="KW-0677">Repeat</keyword>
<name>A0ABM3ANL2_GOSHI</name>
<sequence length="166" mass="17853">MNASNPAQFNRALSELLNNLSSEAAASGPLRKYAAGNALTGILQMVYATVQCTPDMDQQNCTACLNYGRSELGGCCYGRMGCRILRPNCVLRFESNPFYNETAVPLPSPPTTSSPTPSPGNGNNTTRTVIIVIASVVGLLILIIIAICIFKRPKRNKDISIKVESK</sequence>
<feature type="domain" description="Gnk2-homologous" evidence="4">
    <location>
        <begin position="1"/>
        <end position="98"/>
    </location>
</feature>
<keyword evidence="1" id="KW-0732">Signal</keyword>
<accession>A0ABM3ANL2</accession>
<dbReference type="RefSeq" id="XP_040956319.1">
    <property type="nucleotide sequence ID" value="XM_041100385.1"/>
</dbReference>
<dbReference type="Pfam" id="PF01657">
    <property type="entry name" value="Stress-antifung"/>
    <property type="match status" value="1"/>
</dbReference>